<accession>A0A9N9G370</accession>
<reference evidence="2" key="1">
    <citation type="submission" date="2021-06" db="EMBL/GenBank/DDBJ databases">
        <authorList>
            <person name="Kallberg Y."/>
            <person name="Tangrot J."/>
            <person name="Rosling A."/>
        </authorList>
    </citation>
    <scope>NUCLEOTIDE SEQUENCE</scope>
    <source>
        <strain evidence="2">MT106</strain>
    </source>
</reference>
<dbReference type="GO" id="GO:0003677">
    <property type="term" value="F:DNA binding"/>
    <property type="evidence" value="ECO:0007669"/>
    <property type="project" value="InterPro"/>
</dbReference>
<dbReference type="InterPro" id="IPR010235">
    <property type="entry name" value="HepT"/>
</dbReference>
<dbReference type="SUPFAM" id="SSF50118">
    <property type="entry name" value="Cell growth inhibitor/plasmid maintenance toxic component"/>
    <property type="match status" value="1"/>
</dbReference>
<keyword evidence="3" id="KW-1185">Reference proteome</keyword>
<gene>
    <name evidence="2" type="ORF">AGERDE_LOCUS7917</name>
</gene>
<keyword evidence="1" id="KW-0175">Coiled coil</keyword>
<dbReference type="InterPro" id="IPR011067">
    <property type="entry name" value="Plasmid_toxin/cell-grow_inhib"/>
</dbReference>
<dbReference type="Pfam" id="PF02452">
    <property type="entry name" value="PemK_toxin"/>
    <property type="match status" value="1"/>
</dbReference>
<feature type="coiled-coil region" evidence="1">
    <location>
        <begin position="129"/>
        <end position="156"/>
    </location>
</feature>
<dbReference type="Gene3D" id="2.30.30.110">
    <property type="match status" value="1"/>
</dbReference>
<proteinExistence type="predicted"/>
<dbReference type="InterPro" id="IPR003477">
    <property type="entry name" value="PemK-like"/>
</dbReference>
<dbReference type="Gene3D" id="1.20.120.330">
    <property type="entry name" value="Nucleotidyltransferases domain 2"/>
    <property type="match status" value="1"/>
</dbReference>
<dbReference type="OrthoDB" id="2442964at2759"/>
<dbReference type="AlphaFoldDB" id="A0A9N9G370"/>
<evidence type="ECO:0000313" key="2">
    <source>
        <dbReference type="EMBL" id="CAG8576714.1"/>
    </source>
</evidence>
<dbReference type="Pfam" id="PF08780">
    <property type="entry name" value="NTase_sub_bind"/>
    <property type="match status" value="1"/>
</dbReference>
<dbReference type="EMBL" id="CAJVPL010001548">
    <property type="protein sequence ID" value="CAG8576714.1"/>
    <property type="molecule type" value="Genomic_DNA"/>
</dbReference>
<sequence>MPKYILDNKLDIEHLITARSFLKKALQEAQSELEIAGTIQAFEDSYELAYKTCRKILSLRGTHVYTAKECYAAIREKTLTNNSADTKYAYGSRVKVIIMTRTLSIAIKENTYQDLRQRVGIGKISSFVNQAVEKELKGLEKEKQKKKEQLRQQLILAHQRTAKNQKLKKELARRNLISEIQKTKETPKTFRPCLVISGDIQNEFNDLIAVVPITTENVKKIELFEVYLKNTPETGLDKPSKVQFIFPMTIDKELRLIGKQ</sequence>
<dbReference type="SUPFAM" id="SSF81593">
    <property type="entry name" value="Nucleotidyltransferase substrate binding subunit/domain"/>
    <property type="match status" value="1"/>
</dbReference>
<evidence type="ECO:0000256" key="1">
    <source>
        <dbReference type="SAM" id="Coils"/>
    </source>
</evidence>
<organism evidence="2 3">
    <name type="scientific">Ambispora gerdemannii</name>
    <dbReference type="NCBI Taxonomy" id="144530"/>
    <lineage>
        <taxon>Eukaryota</taxon>
        <taxon>Fungi</taxon>
        <taxon>Fungi incertae sedis</taxon>
        <taxon>Mucoromycota</taxon>
        <taxon>Glomeromycotina</taxon>
        <taxon>Glomeromycetes</taxon>
        <taxon>Archaeosporales</taxon>
        <taxon>Ambisporaceae</taxon>
        <taxon>Ambispora</taxon>
    </lineage>
</organism>
<comment type="caution">
    <text evidence="2">The sequence shown here is derived from an EMBL/GenBank/DDBJ whole genome shotgun (WGS) entry which is preliminary data.</text>
</comment>
<dbReference type="Proteomes" id="UP000789831">
    <property type="component" value="Unassembled WGS sequence"/>
</dbReference>
<protein>
    <submittedName>
        <fullName evidence="2">10542_t:CDS:1</fullName>
    </submittedName>
</protein>
<name>A0A9N9G370_9GLOM</name>
<evidence type="ECO:0000313" key="3">
    <source>
        <dbReference type="Proteomes" id="UP000789831"/>
    </source>
</evidence>